<comment type="caution">
    <text evidence="3">The sequence shown here is derived from an EMBL/GenBank/DDBJ whole genome shotgun (WGS) entry which is preliminary data.</text>
</comment>
<gene>
    <name evidence="3" type="ORF">K8V91_02950</name>
</gene>
<keyword evidence="2" id="KW-0812">Transmembrane</keyword>
<reference evidence="3" key="1">
    <citation type="journal article" date="2021" name="PeerJ">
        <title>Extensive microbial diversity within the chicken gut microbiome revealed by metagenomics and culture.</title>
        <authorList>
            <person name="Gilroy R."/>
            <person name="Ravi A."/>
            <person name="Getino M."/>
            <person name="Pursley I."/>
            <person name="Horton D.L."/>
            <person name="Alikhan N.F."/>
            <person name="Baker D."/>
            <person name="Gharbi K."/>
            <person name="Hall N."/>
            <person name="Watson M."/>
            <person name="Adriaenssens E.M."/>
            <person name="Foster-Nyarko E."/>
            <person name="Jarju S."/>
            <person name="Secka A."/>
            <person name="Antonio M."/>
            <person name="Oren A."/>
            <person name="Chaudhuri R.R."/>
            <person name="La Ragione R."/>
            <person name="Hildebrand F."/>
            <person name="Pallen M.J."/>
        </authorList>
    </citation>
    <scope>NUCLEOTIDE SEQUENCE</scope>
    <source>
        <strain evidence="3">CHK193-16274</strain>
    </source>
</reference>
<feature type="transmembrane region" description="Helical" evidence="2">
    <location>
        <begin position="86"/>
        <end position="103"/>
    </location>
</feature>
<reference evidence="3" key="2">
    <citation type="submission" date="2021-09" db="EMBL/GenBank/DDBJ databases">
        <authorList>
            <person name="Gilroy R."/>
        </authorList>
    </citation>
    <scope>NUCLEOTIDE SEQUENCE</scope>
    <source>
        <strain evidence="3">CHK193-16274</strain>
    </source>
</reference>
<feature type="transmembrane region" description="Helical" evidence="2">
    <location>
        <begin position="60"/>
        <end position="80"/>
    </location>
</feature>
<evidence type="ECO:0000313" key="4">
    <source>
        <dbReference type="Proteomes" id="UP000749320"/>
    </source>
</evidence>
<evidence type="ECO:0000313" key="3">
    <source>
        <dbReference type="EMBL" id="HJF39859.1"/>
    </source>
</evidence>
<accession>A0A921GA58</accession>
<protein>
    <submittedName>
        <fullName evidence="3">Uncharacterized protein</fullName>
    </submittedName>
</protein>
<feature type="non-terminal residue" evidence="3">
    <location>
        <position position="1"/>
    </location>
</feature>
<keyword evidence="2" id="KW-0472">Membrane</keyword>
<organism evidence="3 4">
    <name type="scientific">Thomasclavelia spiroformis</name>
    <dbReference type="NCBI Taxonomy" id="29348"/>
    <lineage>
        <taxon>Bacteria</taxon>
        <taxon>Bacillati</taxon>
        <taxon>Bacillota</taxon>
        <taxon>Erysipelotrichia</taxon>
        <taxon>Erysipelotrichales</taxon>
        <taxon>Coprobacillaceae</taxon>
        <taxon>Thomasclavelia</taxon>
    </lineage>
</organism>
<feature type="compositionally biased region" description="Basic and acidic residues" evidence="1">
    <location>
        <begin position="664"/>
        <end position="680"/>
    </location>
</feature>
<sequence length="708" mass="74560">FIIHFIMSGILMVTQKVTELFSQESSNIVVEVVDGSNSVRFTESLIGVARLRVQSANAGTAATFCLIYMVLVVYTVMFTFTYLKRFLYMAFLTMIAPLVAITYPIDRMGDGQAQAFNMWFKEYLMNAILQPIHLILYTALISSAHDLVVKNWIYAIVAIAFLIPAEKFIKKMFGFDKAETPGTLGGFAAGALTMKAMSGLSNFKGIGGGSNNKGGQDKVRTADNANSGYLSENPRYNGLKDSPDSNSAIIGTSGGGTPQGPQTGAGRGIQTPGGSGALNGNNSGGTVLLGGNGQNAGLGNGAGSVYGDNNYNGTGIVTGGVNPNDTGVAGGNISTRGIGAMGAGYGMPSTSSNDFQLREGVMARAGDFARGKARDAVGALERTRLGGKAVDAGRSFASTKPGRALGATGKVAIKGAKTLAKTAWKNKRAIARTVAGAGMAAMGAGIGLAAGLATGDPSNVWQFAGAGLISGNAIGRNAANMTADAISGVSSGVTSSAGSLRNSFEEEYYGLGEAETRRQQRAEQENFRKFMKDDDQLKQAKKMQAQLAQDGQKVDVKDIMRSRYDYVSAGIDDKQIENAQKAEARSGVNGSTHEQYVRIAAQAKKYGIDRTTFNDEKKYDGVRKTLATKMGSEEQGNAAMGIMAEIYGEKAGHETQMNRVRAEKAKAEAEAAQARAREQANNRNGRGVILPGDSNYNMPGNNQNNPQN</sequence>
<feature type="compositionally biased region" description="Low complexity" evidence="1">
    <location>
        <begin position="695"/>
        <end position="708"/>
    </location>
</feature>
<dbReference type="AlphaFoldDB" id="A0A921GA58"/>
<feature type="transmembrane region" description="Helical" evidence="2">
    <location>
        <begin position="123"/>
        <end position="140"/>
    </location>
</feature>
<evidence type="ECO:0000256" key="1">
    <source>
        <dbReference type="SAM" id="MobiDB-lite"/>
    </source>
</evidence>
<evidence type="ECO:0000256" key="2">
    <source>
        <dbReference type="SAM" id="Phobius"/>
    </source>
</evidence>
<feature type="region of interest" description="Disordered" evidence="1">
    <location>
        <begin position="664"/>
        <end position="708"/>
    </location>
</feature>
<feature type="transmembrane region" description="Helical" evidence="2">
    <location>
        <begin position="152"/>
        <end position="169"/>
    </location>
</feature>
<proteinExistence type="predicted"/>
<dbReference type="EMBL" id="DYWV01000104">
    <property type="protein sequence ID" value="HJF39859.1"/>
    <property type="molecule type" value="Genomic_DNA"/>
</dbReference>
<name>A0A921GA58_9FIRM</name>
<dbReference type="Proteomes" id="UP000749320">
    <property type="component" value="Unassembled WGS sequence"/>
</dbReference>
<feature type="compositionally biased region" description="Gly residues" evidence="1">
    <location>
        <begin position="252"/>
        <end position="277"/>
    </location>
</feature>
<feature type="region of interest" description="Disordered" evidence="1">
    <location>
        <begin position="209"/>
        <end position="282"/>
    </location>
</feature>
<keyword evidence="2" id="KW-1133">Transmembrane helix</keyword>